<comment type="caution">
    <text evidence="1">The sequence shown here is derived from an EMBL/GenBank/DDBJ whole genome shotgun (WGS) entry which is preliminary data.</text>
</comment>
<name>A0ABW0AUC0_9ACTN</name>
<dbReference type="Proteomes" id="UP001596160">
    <property type="component" value="Unassembled WGS sequence"/>
</dbReference>
<dbReference type="RefSeq" id="WP_344483585.1">
    <property type="nucleotide sequence ID" value="NZ_BAAASB010000021.1"/>
</dbReference>
<evidence type="ECO:0000313" key="1">
    <source>
        <dbReference type="EMBL" id="MFC5155630.1"/>
    </source>
</evidence>
<dbReference type="EMBL" id="JBHSKP010000024">
    <property type="protein sequence ID" value="MFC5155630.1"/>
    <property type="molecule type" value="Genomic_DNA"/>
</dbReference>
<proteinExistence type="predicted"/>
<reference evidence="2" key="1">
    <citation type="journal article" date="2019" name="Int. J. Syst. Evol. Microbiol.">
        <title>The Global Catalogue of Microorganisms (GCM) 10K type strain sequencing project: providing services to taxonomists for standard genome sequencing and annotation.</title>
        <authorList>
            <consortium name="The Broad Institute Genomics Platform"/>
            <consortium name="The Broad Institute Genome Sequencing Center for Infectious Disease"/>
            <person name="Wu L."/>
            <person name="Ma J."/>
        </authorList>
    </citation>
    <scope>NUCLEOTIDE SEQUENCE [LARGE SCALE GENOMIC DNA]</scope>
    <source>
        <strain evidence="2">PCU 266</strain>
    </source>
</reference>
<organism evidence="1 2">
    <name type="scientific">Streptomyces amakusaensis</name>
    <dbReference type="NCBI Taxonomy" id="67271"/>
    <lineage>
        <taxon>Bacteria</taxon>
        <taxon>Bacillati</taxon>
        <taxon>Actinomycetota</taxon>
        <taxon>Actinomycetes</taxon>
        <taxon>Kitasatosporales</taxon>
        <taxon>Streptomycetaceae</taxon>
        <taxon>Streptomyces</taxon>
    </lineage>
</organism>
<accession>A0ABW0AUC0</accession>
<sequence length="229" mass="25128">MIRSDSVNAVARQGVLGGFARTAAVRRGRRDGARGIPRVPLAAVAAAPPGTGPAPLAVLPDTDPLLLTPYVTVVRQTARRATEQMRATLIRREHGLLTRLRAESVRVVTQYDVRLDPMPAALARYGHWVGQWRTSTEVCRSRAQAVVDRSNQQLACYWEGLCGSHQQLSRLGRGPGPEWLPGRMELDESWRRPEVWLLDDDADAGTATSRALRILDRQNSGPAGGRTAR</sequence>
<protein>
    <submittedName>
        <fullName evidence="1">Uncharacterized protein</fullName>
    </submittedName>
</protein>
<keyword evidence="2" id="KW-1185">Reference proteome</keyword>
<evidence type="ECO:0000313" key="2">
    <source>
        <dbReference type="Proteomes" id="UP001596160"/>
    </source>
</evidence>
<gene>
    <name evidence="1" type="ORF">ACFPRH_28305</name>
</gene>